<dbReference type="GO" id="GO:0012505">
    <property type="term" value="C:endomembrane system"/>
    <property type="evidence" value="ECO:0007669"/>
    <property type="project" value="UniProtKB-SubCell"/>
</dbReference>
<dbReference type="GO" id="GO:0000287">
    <property type="term" value="F:magnesium ion binding"/>
    <property type="evidence" value="ECO:0007669"/>
    <property type="project" value="UniProtKB-UniRule"/>
</dbReference>
<dbReference type="OrthoDB" id="9808652at2"/>
<feature type="transmembrane region" description="Helical" evidence="9">
    <location>
        <begin position="534"/>
        <end position="553"/>
    </location>
</feature>
<keyword evidence="3 9" id="KW-0812">Transmembrane</keyword>
<evidence type="ECO:0000256" key="1">
    <source>
        <dbReference type="ARBA" id="ARBA00004127"/>
    </source>
</evidence>
<dbReference type="PANTHER" id="PTHR31998">
    <property type="entry name" value="K(+)-INSENSITIVE PYROPHOSPHATE-ENERGIZED PROTON PUMP"/>
    <property type="match status" value="1"/>
</dbReference>
<dbReference type="GO" id="GO:0030955">
    <property type="term" value="F:potassium ion binding"/>
    <property type="evidence" value="ECO:0007669"/>
    <property type="project" value="UniProtKB-UniRule"/>
</dbReference>
<comment type="subunit">
    <text evidence="9">Homodimer.</text>
</comment>
<accession>A0A1M6E471</accession>
<dbReference type="GO" id="GO:0005886">
    <property type="term" value="C:plasma membrane"/>
    <property type="evidence" value="ECO:0007669"/>
    <property type="project" value="UniProtKB-SubCell"/>
</dbReference>
<feature type="transmembrane region" description="Helical" evidence="9">
    <location>
        <begin position="419"/>
        <end position="445"/>
    </location>
</feature>
<dbReference type="GO" id="GO:0009678">
    <property type="term" value="F:diphosphate hydrolysis-driven proton transmembrane transporter activity"/>
    <property type="evidence" value="ECO:0007669"/>
    <property type="project" value="UniProtKB-UniRule"/>
</dbReference>
<comment type="similarity">
    <text evidence="9">Belongs to the H(+)-translocating pyrophosphatase (TC 3.A.10) family. K(+)-stimulated subfamily.</text>
</comment>
<keyword evidence="12" id="KW-1185">Reference proteome</keyword>
<dbReference type="HAMAP" id="MF_01129">
    <property type="entry name" value="PPase_energized_pump"/>
    <property type="match status" value="1"/>
</dbReference>
<name>A0A1M6E471_9FLAO</name>
<feature type="transmembrane region" description="Helical" evidence="9">
    <location>
        <begin position="363"/>
        <end position="384"/>
    </location>
</feature>
<evidence type="ECO:0000256" key="2">
    <source>
        <dbReference type="ARBA" id="ARBA00022448"/>
    </source>
</evidence>
<gene>
    <name evidence="9" type="primary">hppA</name>
    <name evidence="11" type="ORF">SAMN04488508_103200</name>
</gene>
<evidence type="ECO:0000256" key="7">
    <source>
        <dbReference type="ARBA" id="ARBA00023065"/>
    </source>
</evidence>
<keyword evidence="8 9" id="KW-0472">Membrane</keyword>
<feature type="transmembrane region" description="Helical" evidence="9">
    <location>
        <begin position="601"/>
        <end position="621"/>
    </location>
</feature>
<comment type="cofactor">
    <cofactor evidence="9">
        <name>Mg(2+)</name>
        <dbReference type="ChEBI" id="CHEBI:18420"/>
    </cofactor>
</comment>
<evidence type="ECO:0000256" key="4">
    <source>
        <dbReference type="ARBA" id="ARBA00022842"/>
    </source>
</evidence>
<feature type="compositionally biased region" description="Polar residues" evidence="10">
    <location>
        <begin position="747"/>
        <end position="756"/>
    </location>
</feature>
<dbReference type="RefSeq" id="WP_073315556.1">
    <property type="nucleotide sequence ID" value="NZ_FQYP01000003.1"/>
</dbReference>
<evidence type="ECO:0000256" key="8">
    <source>
        <dbReference type="ARBA" id="ARBA00023136"/>
    </source>
</evidence>
<feature type="transmembrane region" description="Helical" evidence="9">
    <location>
        <begin position="245"/>
        <end position="263"/>
    </location>
</feature>
<feature type="region of interest" description="Disordered" evidence="10">
    <location>
        <begin position="736"/>
        <end position="756"/>
    </location>
</feature>
<keyword evidence="9" id="KW-1003">Cell membrane</keyword>
<feature type="site" description="Determinant of potassium dependence" evidence="9">
    <location>
        <position position="496"/>
    </location>
</feature>
<keyword evidence="5 9" id="KW-1278">Translocase</keyword>
<keyword evidence="9" id="KW-0630">Potassium</keyword>
<proteinExistence type="inferred from homology"/>
<feature type="transmembrane region" description="Helical" evidence="9">
    <location>
        <begin position="324"/>
        <end position="342"/>
    </location>
</feature>
<evidence type="ECO:0000256" key="10">
    <source>
        <dbReference type="SAM" id="MobiDB-lite"/>
    </source>
</evidence>
<organism evidence="11 12">
    <name type="scientific">Aquimarina spongiae</name>
    <dbReference type="NCBI Taxonomy" id="570521"/>
    <lineage>
        <taxon>Bacteria</taxon>
        <taxon>Pseudomonadati</taxon>
        <taxon>Bacteroidota</taxon>
        <taxon>Flavobacteriia</taxon>
        <taxon>Flavobacteriales</taxon>
        <taxon>Flavobacteriaceae</taxon>
        <taxon>Aquimarina</taxon>
    </lineage>
</organism>
<dbReference type="EC" id="7.2.3.1" evidence="9"/>
<evidence type="ECO:0000256" key="9">
    <source>
        <dbReference type="HAMAP-Rule" id="MF_01129"/>
    </source>
</evidence>
<comment type="caution">
    <text evidence="9">Lacks conserved residue(s) required for the propagation of feature annotation.</text>
</comment>
<evidence type="ECO:0000313" key="12">
    <source>
        <dbReference type="Proteomes" id="UP000184432"/>
    </source>
</evidence>
<comment type="function">
    <text evidence="9">Sodium pump that utilizes the energy of pyrophosphate hydrolysis as the driving force for Na(+) movement across the membrane.</text>
</comment>
<evidence type="ECO:0000256" key="6">
    <source>
        <dbReference type="ARBA" id="ARBA00022989"/>
    </source>
</evidence>
<dbReference type="Proteomes" id="UP000184432">
    <property type="component" value="Unassembled WGS sequence"/>
</dbReference>
<evidence type="ECO:0000256" key="5">
    <source>
        <dbReference type="ARBA" id="ARBA00022967"/>
    </source>
</evidence>
<dbReference type="NCBIfam" id="TIGR01104">
    <property type="entry name" value="V_PPase"/>
    <property type="match status" value="1"/>
</dbReference>
<comment type="subcellular location">
    <subcellularLocation>
        <location evidence="9">Cell membrane</location>
        <topology evidence="9">Multi-pass membrane protein</topology>
    </subcellularLocation>
    <subcellularLocation>
        <location evidence="1">Endomembrane system</location>
        <topology evidence="1">Multi-pass membrane protein</topology>
    </subcellularLocation>
</comment>
<dbReference type="PIRSF" id="PIRSF001265">
    <property type="entry name" value="H+-PPase"/>
    <property type="match status" value="1"/>
</dbReference>
<dbReference type="AlphaFoldDB" id="A0A1M6E471"/>
<keyword evidence="6 9" id="KW-1133">Transmembrane helix</keyword>
<evidence type="ECO:0000313" key="11">
    <source>
        <dbReference type="EMBL" id="SHI80205.1"/>
    </source>
</evidence>
<protein>
    <recommendedName>
        <fullName evidence="9">Putative K(+)-stimulated pyrophosphate-energized sodium pump</fullName>
        <ecNumber evidence="9">7.2.3.1</ecNumber>
    </recommendedName>
    <alternativeName>
        <fullName evidence="9">Membrane-bound sodium-translocating pyrophosphatase</fullName>
    </alternativeName>
    <alternativeName>
        <fullName evidence="9">Pyrophosphate-energized inorganic pyrophosphatase</fullName>
        <shortName evidence="9">Na(+)-PPase</shortName>
    </alternativeName>
</protein>
<dbReference type="GO" id="GO:0006814">
    <property type="term" value="P:sodium ion transport"/>
    <property type="evidence" value="ECO:0007669"/>
    <property type="project" value="UniProtKB-UniRule"/>
</dbReference>
<dbReference type="NCBIfam" id="NF001955">
    <property type="entry name" value="PRK00733.2-4"/>
    <property type="match status" value="1"/>
</dbReference>
<evidence type="ECO:0000256" key="3">
    <source>
        <dbReference type="ARBA" id="ARBA00022692"/>
    </source>
</evidence>
<feature type="transmembrane region" description="Helical" evidence="9">
    <location>
        <begin position="83"/>
        <end position="106"/>
    </location>
</feature>
<keyword evidence="7 9" id="KW-0406">Ion transport</keyword>
<dbReference type="GO" id="GO:0004427">
    <property type="term" value="F:inorganic diphosphate phosphatase activity"/>
    <property type="evidence" value="ECO:0007669"/>
    <property type="project" value="UniProtKB-UniRule"/>
</dbReference>
<dbReference type="STRING" id="570521.SAMN04488508_103200"/>
<comment type="catalytic activity">
    <reaction evidence="9">
        <text>Na(+)(in) + diphosphate + H2O = Na(+)(out) + 2 phosphate + H(+)</text>
        <dbReference type="Rhea" id="RHEA:57884"/>
        <dbReference type="ChEBI" id="CHEBI:15377"/>
        <dbReference type="ChEBI" id="CHEBI:15378"/>
        <dbReference type="ChEBI" id="CHEBI:29101"/>
        <dbReference type="ChEBI" id="CHEBI:33019"/>
        <dbReference type="ChEBI" id="CHEBI:43474"/>
        <dbReference type="EC" id="7.2.3.1"/>
    </reaction>
</comment>
<dbReference type="NCBIfam" id="NF001960">
    <property type="entry name" value="PRK00733.3-5"/>
    <property type="match status" value="1"/>
</dbReference>
<feature type="transmembrane region" description="Helical" evidence="9">
    <location>
        <begin position="48"/>
        <end position="77"/>
    </location>
</feature>
<dbReference type="InterPro" id="IPR004131">
    <property type="entry name" value="PPase-energised_H-pump"/>
</dbReference>
<keyword evidence="9" id="KW-0739">Sodium transport</keyword>
<comment type="activity regulation">
    <text evidence="9">Requires K(+) for maximal activity.</text>
</comment>
<keyword evidence="2 9" id="KW-0813">Transport</keyword>
<feature type="transmembrane region" description="Helical" evidence="9">
    <location>
        <begin position="502"/>
        <end position="522"/>
    </location>
</feature>
<keyword evidence="9" id="KW-0915">Sodium</keyword>
<feature type="transmembrane region" description="Helical" evidence="9">
    <location>
        <begin position="283"/>
        <end position="304"/>
    </location>
</feature>
<feature type="transmembrane region" description="Helical" evidence="9">
    <location>
        <begin position="6"/>
        <end position="27"/>
    </location>
</feature>
<reference evidence="12" key="1">
    <citation type="submission" date="2016-11" db="EMBL/GenBank/DDBJ databases">
        <authorList>
            <person name="Varghese N."/>
            <person name="Submissions S."/>
        </authorList>
    </citation>
    <scope>NUCLEOTIDE SEQUENCE [LARGE SCALE GENOMIC DNA]</scope>
    <source>
        <strain evidence="12">DSM 22623</strain>
    </source>
</reference>
<dbReference type="Pfam" id="PF03030">
    <property type="entry name" value="H_PPase"/>
    <property type="match status" value="1"/>
</dbReference>
<dbReference type="EMBL" id="FQYP01000003">
    <property type="protein sequence ID" value="SHI80205.1"/>
    <property type="molecule type" value="Genomic_DNA"/>
</dbReference>
<sequence>MESNMIFVPIALAILGLLFMFIKMAWVKKQAPGNEKMQGISKSIKEGALAFLAAEYRLLLIFVVIASAALFGISMIVPTTSWMIVPAFVFGAIFSALAGNIGMRIATEANARTAEAAKTSLPQALKVSFGGGTVMGLGVAGLAVLGLSLFFLFFTSQFMDNEGSFYTNMTIVLEALAGFSLGAESIALFARVGGGIYTKAADVGADLVGKVEAGIPEDDPRNPATIADNVGDNVGDVAGMGADLFGSYVATVLAAMVLGNYVIRDMSATTQFTDDFGNMGPILLPVVIAGVGILASIIGTFLVGVKNNDAKEAQVQKALDLGNWVAIVLTVVASYFLIQYMLPSTMQMNFFGEGIKEVSSMNVFYSTLIGLAVGALISIVTAYYTSLGKKPVLDIVQNSSTGAATNIIAGLAVGMKSTFLSVILFAAAIFGSYALAGFYGVALAASAMMATTAMQLAIDAFGPIADNAGGVAEMSELEDHVRERTDILDSVGNTTAAVGKGFAIASAALTALALFAAYVTFTGIDGINIFKADVLAMLFVGGMIPVVFSALAMKSVGKAAMEMVQEVRRQFKEIPGIMEGTGTPEYAKCVDISTKAALREMILPGLITIITPIIIGLLFGAEPLGGYMAGVCVSGVMWAIFQNNAGGAWDNAKKSFEAGVEIDGEMTYKGSDAHKAAVTGDTVGDPFKDTSGPSMNILIKLTCLVGLVIAPILGGHTEEDTVVAKETIEVIESVPEKSTENDAKEIQITSIASPSK</sequence>
<keyword evidence="4 9" id="KW-0460">Magnesium</keyword>
<feature type="transmembrane region" description="Helical" evidence="9">
    <location>
        <begin position="127"/>
        <end position="154"/>
    </location>
</feature>
<feature type="compositionally biased region" description="Basic and acidic residues" evidence="10">
    <location>
        <begin position="736"/>
        <end position="745"/>
    </location>
</feature>